<organism evidence="2 3">
    <name type="scientific">Pararge aegeria aegeria</name>
    <dbReference type="NCBI Taxonomy" id="348720"/>
    <lineage>
        <taxon>Eukaryota</taxon>
        <taxon>Metazoa</taxon>
        <taxon>Ecdysozoa</taxon>
        <taxon>Arthropoda</taxon>
        <taxon>Hexapoda</taxon>
        <taxon>Insecta</taxon>
        <taxon>Pterygota</taxon>
        <taxon>Neoptera</taxon>
        <taxon>Endopterygota</taxon>
        <taxon>Lepidoptera</taxon>
        <taxon>Glossata</taxon>
        <taxon>Ditrysia</taxon>
        <taxon>Papilionoidea</taxon>
        <taxon>Nymphalidae</taxon>
        <taxon>Satyrinae</taxon>
        <taxon>Satyrini</taxon>
        <taxon>Parargina</taxon>
        <taxon>Pararge</taxon>
    </lineage>
</organism>
<name>A0A8S4QEB0_9NEOP</name>
<dbReference type="EMBL" id="CAKXAJ010005052">
    <property type="protein sequence ID" value="CAH2208999.1"/>
    <property type="molecule type" value="Genomic_DNA"/>
</dbReference>
<dbReference type="Proteomes" id="UP000838756">
    <property type="component" value="Unassembled WGS sequence"/>
</dbReference>
<proteinExistence type="predicted"/>
<dbReference type="AlphaFoldDB" id="A0A8S4QEB0"/>
<feature type="region of interest" description="Disordered" evidence="1">
    <location>
        <begin position="1"/>
        <end position="69"/>
    </location>
</feature>
<evidence type="ECO:0000313" key="3">
    <source>
        <dbReference type="Proteomes" id="UP000838756"/>
    </source>
</evidence>
<protein>
    <submittedName>
        <fullName evidence="2">Jg15823 protein</fullName>
    </submittedName>
</protein>
<comment type="caution">
    <text evidence="2">The sequence shown here is derived from an EMBL/GenBank/DDBJ whole genome shotgun (WGS) entry which is preliminary data.</text>
</comment>
<gene>
    <name evidence="2" type="primary">jg15823</name>
    <name evidence="2" type="ORF">PAEG_LOCUS1443</name>
</gene>
<sequence>AAAPVKEVPKRGGRSKKIVEEESASKEAEPEETAKPARRKRKVDVDETTIKEAPAKRPRATRAAAALGN</sequence>
<evidence type="ECO:0000313" key="2">
    <source>
        <dbReference type="EMBL" id="CAH2208999.1"/>
    </source>
</evidence>
<keyword evidence="3" id="KW-1185">Reference proteome</keyword>
<reference evidence="2" key="1">
    <citation type="submission" date="2022-03" db="EMBL/GenBank/DDBJ databases">
        <authorList>
            <person name="Lindestad O."/>
        </authorList>
    </citation>
    <scope>NUCLEOTIDE SEQUENCE</scope>
</reference>
<feature type="compositionally biased region" description="Basic and acidic residues" evidence="1">
    <location>
        <begin position="17"/>
        <end position="35"/>
    </location>
</feature>
<evidence type="ECO:0000256" key="1">
    <source>
        <dbReference type="SAM" id="MobiDB-lite"/>
    </source>
</evidence>
<accession>A0A8S4QEB0</accession>
<feature type="non-terminal residue" evidence="2">
    <location>
        <position position="1"/>
    </location>
</feature>
<feature type="compositionally biased region" description="Basic and acidic residues" evidence="1">
    <location>
        <begin position="43"/>
        <end position="55"/>
    </location>
</feature>